<protein>
    <recommendedName>
        <fullName evidence="4">RNase H type-1 domain-containing protein</fullName>
    </recommendedName>
</protein>
<name>A0ABU6W9I8_9FABA</name>
<keyword evidence="1" id="KW-0472">Membrane</keyword>
<evidence type="ECO:0000313" key="2">
    <source>
        <dbReference type="EMBL" id="MED6182061.1"/>
    </source>
</evidence>
<feature type="transmembrane region" description="Helical" evidence="1">
    <location>
        <begin position="6"/>
        <end position="24"/>
    </location>
</feature>
<sequence>MESFLLFGVVFFLRGIVVIGKSIARQIIQDLLKRSWRAELALIQRDANSVADGMAKHAIRHGVQYAEWLSPSDDFRLLLDKDVVH</sequence>
<keyword evidence="1" id="KW-0812">Transmembrane</keyword>
<keyword evidence="3" id="KW-1185">Reference proteome</keyword>
<evidence type="ECO:0000313" key="3">
    <source>
        <dbReference type="Proteomes" id="UP001341840"/>
    </source>
</evidence>
<accession>A0ABU6W9I8</accession>
<comment type="caution">
    <text evidence="2">The sequence shown here is derived from an EMBL/GenBank/DDBJ whole genome shotgun (WGS) entry which is preliminary data.</text>
</comment>
<dbReference type="Proteomes" id="UP001341840">
    <property type="component" value="Unassembled WGS sequence"/>
</dbReference>
<organism evidence="2 3">
    <name type="scientific">Stylosanthes scabra</name>
    <dbReference type="NCBI Taxonomy" id="79078"/>
    <lineage>
        <taxon>Eukaryota</taxon>
        <taxon>Viridiplantae</taxon>
        <taxon>Streptophyta</taxon>
        <taxon>Embryophyta</taxon>
        <taxon>Tracheophyta</taxon>
        <taxon>Spermatophyta</taxon>
        <taxon>Magnoliopsida</taxon>
        <taxon>eudicotyledons</taxon>
        <taxon>Gunneridae</taxon>
        <taxon>Pentapetalae</taxon>
        <taxon>rosids</taxon>
        <taxon>fabids</taxon>
        <taxon>Fabales</taxon>
        <taxon>Fabaceae</taxon>
        <taxon>Papilionoideae</taxon>
        <taxon>50 kb inversion clade</taxon>
        <taxon>dalbergioids sensu lato</taxon>
        <taxon>Dalbergieae</taxon>
        <taxon>Pterocarpus clade</taxon>
        <taxon>Stylosanthes</taxon>
    </lineage>
</organism>
<evidence type="ECO:0008006" key="4">
    <source>
        <dbReference type="Google" id="ProtNLM"/>
    </source>
</evidence>
<proteinExistence type="predicted"/>
<keyword evidence="1" id="KW-1133">Transmembrane helix</keyword>
<evidence type="ECO:0000256" key="1">
    <source>
        <dbReference type="SAM" id="Phobius"/>
    </source>
</evidence>
<dbReference type="EMBL" id="JASCZI010181334">
    <property type="protein sequence ID" value="MED6182061.1"/>
    <property type="molecule type" value="Genomic_DNA"/>
</dbReference>
<gene>
    <name evidence="2" type="ORF">PIB30_025137</name>
</gene>
<reference evidence="2 3" key="1">
    <citation type="journal article" date="2023" name="Plants (Basel)">
        <title>Bridging the Gap: Combining Genomics and Transcriptomics Approaches to Understand Stylosanthes scabra, an Orphan Legume from the Brazilian Caatinga.</title>
        <authorList>
            <person name="Ferreira-Neto J.R.C."/>
            <person name="da Silva M.D."/>
            <person name="Binneck E."/>
            <person name="de Melo N.F."/>
            <person name="da Silva R.H."/>
            <person name="de Melo A.L.T.M."/>
            <person name="Pandolfi V."/>
            <person name="Bustamante F.O."/>
            <person name="Brasileiro-Vidal A.C."/>
            <person name="Benko-Iseppon A.M."/>
        </authorList>
    </citation>
    <scope>NUCLEOTIDE SEQUENCE [LARGE SCALE GENOMIC DNA]</scope>
    <source>
        <tissue evidence="2">Leaves</tissue>
    </source>
</reference>